<feature type="domain" description="HTH cro/C1-type" evidence="1">
    <location>
        <begin position="14"/>
        <end position="72"/>
    </location>
</feature>
<dbReference type="CDD" id="cd00093">
    <property type="entry name" value="HTH_XRE"/>
    <property type="match status" value="1"/>
</dbReference>
<evidence type="ECO:0000313" key="3">
    <source>
        <dbReference type="Proteomes" id="UP000253929"/>
    </source>
</evidence>
<dbReference type="Gene3D" id="1.10.260.40">
    <property type="entry name" value="lambda repressor-like DNA-binding domains"/>
    <property type="match status" value="1"/>
</dbReference>
<dbReference type="AlphaFoldDB" id="A0A345JB56"/>
<protein>
    <submittedName>
        <fullName evidence="2">Transcriptional regulator</fullName>
    </submittedName>
</protein>
<evidence type="ECO:0000259" key="1">
    <source>
        <dbReference type="PROSITE" id="PS50943"/>
    </source>
</evidence>
<dbReference type="InterPro" id="IPR001387">
    <property type="entry name" value="Cro/C1-type_HTH"/>
</dbReference>
<evidence type="ECO:0000313" key="2">
    <source>
        <dbReference type="EMBL" id="AXH22034.1"/>
    </source>
</evidence>
<dbReference type="InterPro" id="IPR010982">
    <property type="entry name" value="Lambda_DNA-bd_dom_sf"/>
</dbReference>
<dbReference type="PROSITE" id="PS50943">
    <property type="entry name" value="HTH_CROC1"/>
    <property type="match status" value="1"/>
</dbReference>
<gene>
    <name evidence="2" type="ORF">A5895_02635</name>
</gene>
<sequence length="104" mass="11538">MFRCRIAIVIGKRLKISRVRADLTQAELGALAGLDEESASARISSYEKEVHAPDFKLVCKLAAALDVPEAYFYAVDDELAELILQYHRFKKNNPGSTLILSGNI</sequence>
<proteinExistence type="predicted"/>
<dbReference type="SMART" id="SM00530">
    <property type="entry name" value="HTH_XRE"/>
    <property type="match status" value="1"/>
</dbReference>
<dbReference type="SUPFAM" id="SSF47413">
    <property type="entry name" value="lambda repressor-like DNA-binding domains"/>
    <property type="match status" value="1"/>
</dbReference>
<dbReference type="EMBL" id="CP018219">
    <property type="protein sequence ID" value="AXH22034.1"/>
    <property type="molecule type" value="Genomic_DNA"/>
</dbReference>
<dbReference type="Pfam" id="PF01381">
    <property type="entry name" value="HTH_3"/>
    <property type="match status" value="1"/>
</dbReference>
<organism evidence="2 3">
    <name type="scientific">Salmonella enterica I</name>
    <dbReference type="NCBI Taxonomy" id="59201"/>
    <lineage>
        <taxon>Bacteria</taxon>
        <taxon>Pseudomonadati</taxon>
        <taxon>Pseudomonadota</taxon>
        <taxon>Gammaproteobacteria</taxon>
        <taxon>Enterobacterales</taxon>
        <taxon>Enterobacteriaceae</taxon>
        <taxon>Salmonella</taxon>
    </lineage>
</organism>
<dbReference type="GO" id="GO:0003677">
    <property type="term" value="F:DNA binding"/>
    <property type="evidence" value="ECO:0007669"/>
    <property type="project" value="InterPro"/>
</dbReference>
<accession>A0A345JB56</accession>
<name>A0A345JB56_SALET</name>
<reference evidence="2 3" key="1">
    <citation type="submission" date="2016-11" db="EMBL/GenBank/DDBJ databases">
        <title>genome sequence of LSP 389/97, an isolate of the Spanish clone of Salmonella enterica 4,5,12,i:-.</title>
        <authorList>
            <person name="Rodicio M.R."/>
        </authorList>
    </citation>
    <scope>NUCLEOTIDE SEQUENCE [LARGE SCALE GENOMIC DNA]</scope>
    <source>
        <strain evidence="2 3">LSP 389/97</strain>
    </source>
</reference>
<dbReference type="Proteomes" id="UP000253929">
    <property type="component" value="Chromosome"/>
</dbReference>